<dbReference type="RefSeq" id="WP_156214386.1">
    <property type="nucleotide sequence ID" value="NZ_WOFH01000001.1"/>
</dbReference>
<feature type="compositionally biased region" description="Basic and acidic residues" evidence="1">
    <location>
        <begin position="1"/>
        <end position="18"/>
    </location>
</feature>
<name>A0A7K1KTV8_9ACTN</name>
<evidence type="ECO:0000313" key="2">
    <source>
        <dbReference type="EMBL" id="MUN35437.1"/>
    </source>
</evidence>
<gene>
    <name evidence="2" type="ORF">GNZ18_02315</name>
</gene>
<reference evidence="2 3" key="1">
    <citation type="submission" date="2019-11" db="EMBL/GenBank/DDBJ databases">
        <authorList>
            <person name="Cao P."/>
        </authorList>
    </citation>
    <scope>NUCLEOTIDE SEQUENCE [LARGE SCALE GENOMIC DNA]</scope>
    <source>
        <strain evidence="2 3">NEAU-AAG5</strain>
    </source>
</reference>
<organism evidence="2 3">
    <name type="scientific">Actinomadura litoris</name>
    <dbReference type="NCBI Taxonomy" id="2678616"/>
    <lineage>
        <taxon>Bacteria</taxon>
        <taxon>Bacillati</taxon>
        <taxon>Actinomycetota</taxon>
        <taxon>Actinomycetes</taxon>
        <taxon>Streptosporangiales</taxon>
        <taxon>Thermomonosporaceae</taxon>
        <taxon>Actinomadura</taxon>
    </lineage>
</organism>
<evidence type="ECO:0000256" key="1">
    <source>
        <dbReference type="SAM" id="MobiDB-lite"/>
    </source>
</evidence>
<dbReference type="EMBL" id="WOFH01000001">
    <property type="protein sequence ID" value="MUN35437.1"/>
    <property type="molecule type" value="Genomic_DNA"/>
</dbReference>
<accession>A0A7K1KTV8</accession>
<comment type="caution">
    <text evidence="2">The sequence shown here is derived from an EMBL/GenBank/DDBJ whole genome shotgun (WGS) entry which is preliminary data.</text>
</comment>
<dbReference type="AlphaFoldDB" id="A0A7K1KTV8"/>
<dbReference type="Proteomes" id="UP000432015">
    <property type="component" value="Unassembled WGS sequence"/>
</dbReference>
<protein>
    <submittedName>
        <fullName evidence="2">Uncharacterized protein</fullName>
    </submittedName>
</protein>
<keyword evidence="3" id="KW-1185">Reference proteome</keyword>
<sequence length="115" mass="12179">MTTRDENPGDPGTRRAESEVVVAGEGRASSPDEARPTAATEESAVYRDVTVRVRSLLAAAFLPAGEKQVAGLVASYAAARPAIDGLFDVPEARYASPVLERRVSARPGERDEEPA</sequence>
<proteinExistence type="predicted"/>
<feature type="region of interest" description="Disordered" evidence="1">
    <location>
        <begin position="1"/>
        <end position="42"/>
    </location>
</feature>
<evidence type="ECO:0000313" key="3">
    <source>
        <dbReference type="Proteomes" id="UP000432015"/>
    </source>
</evidence>